<dbReference type="EMBL" id="ML995795">
    <property type="protein sequence ID" value="KAF2135057.1"/>
    <property type="molecule type" value="Genomic_DNA"/>
</dbReference>
<evidence type="ECO:0000313" key="3">
    <source>
        <dbReference type="Proteomes" id="UP000799438"/>
    </source>
</evidence>
<dbReference type="Proteomes" id="UP000799438">
    <property type="component" value="Unassembled WGS sequence"/>
</dbReference>
<name>A0A6A6AW63_9PEZI</name>
<dbReference type="AlphaFoldDB" id="A0A6A6AW63"/>
<evidence type="ECO:0000256" key="1">
    <source>
        <dbReference type="SAM" id="MobiDB-lite"/>
    </source>
</evidence>
<protein>
    <submittedName>
        <fullName evidence="2">Uncharacterized protein</fullName>
    </submittedName>
</protein>
<dbReference type="RefSeq" id="XP_033390779.1">
    <property type="nucleotide sequence ID" value="XM_033542779.1"/>
</dbReference>
<feature type="region of interest" description="Disordered" evidence="1">
    <location>
        <begin position="1"/>
        <end position="36"/>
    </location>
</feature>
<organism evidence="2 3">
    <name type="scientific">Aplosporella prunicola CBS 121167</name>
    <dbReference type="NCBI Taxonomy" id="1176127"/>
    <lineage>
        <taxon>Eukaryota</taxon>
        <taxon>Fungi</taxon>
        <taxon>Dikarya</taxon>
        <taxon>Ascomycota</taxon>
        <taxon>Pezizomycotina</taxon>
        <taxon>Dothideomycetes</taxon>
        <taxon>Dothideomycetes incertae sedis</taxon>
        <taxon>Botryosphaeriales</taxon>
        <taxon>Aplosporellaceae</taxon>
        <taxon>Aplosporella</taxon>
    </lineage>
</organism>
<proteinExistence type="predicted"/>
<gene>
    <name evidence="2" type="ORF">K452DRAFT_303892</name>
</gene>
<dbReference type="GeneID" id="54300276"/>
<reference evidence="2" key="1">
    <citation type="journal article" date="2020" name="Stud. Mycol.">
        <title>101 Dothideomycetes genomes: a test case for predicting lifestyles and emergence of pathogens.</title>
        <authorList>
            <person name="Haridas S."/>
            <person name="Albert R."/>
            <person name="Binder M."/>
            <person name="Bloem J."/>
            <person name="Labutti K."/>
            <person name="Salamov A."/>
            <person name="Andreopoulos B."/>
            <person name="Baker S."/>
            <person name="Barry K."/>
            <person name="Bills G."/>
            <person name="Bluhm B."/>
            <person name="Cannon C."/>
            <person name="Castanera R."/>
            <person name="Culley D."/>
            <person name="Daum C."/>
            <person name="Ezra D."/>
            <person name="Gonzalez J."/>
            <person name="Henrissat B."/>
            <person name="Kuo A."/>
            <person name="Liang C."/>
            <person name="Lipzen A."/>
            <person name="Lutzoni F."/>
            <person name="Magnuson J."/>
            <person name="Mondo S."/>
            <person name="Nolan M."/>
            <person name="Ohm R."/>
            <person name="Pangilinan J."/>
            <person name="Park H.-J."/>
            <person name="Ramirez L."/>
            <person name="Alfaro M."/>
            <person name="Sun H."/>
            <person name="Tritt A."/>
            <person name="Yoshinaga Y."/>
            <person name="Zwiers L.-H."/>
            <person name="Turgeon B."/>
            <person name="Goodwin S."/>
            <person name="Spatafora J."/>
            <person name="Crous P."/>
            <person name="Grigoriev I."/>
        </authorList>
    </citation>
    <scope>NUCLEOTIDE SEQUENCE</scope>
    <source>
        <strain evidence="2">CBS 121167</strain>
    </source>
</reference>
<keyword evidence="3" id="KW-1185">Reference proteome</keyword>
<accession>A0A6A6AW63</accession>
<evidence type="ECO:0000313" key="2">
    <source>
        <dbReference type="EMBL" id="KAF2135057.1"/>
    </source>
</evidence>
<sequence>MDPRKGKFAAGDGKNLKHARSHSDDSDADAPPMGSIGELVSQLESAAPADRRVLNLPPEGYI</sequence>